<sequence>MPSAPAILGIEDEAIEEDPQNQHVRLQLDLPQDAEILSVQIRIIHFTYDDARHKWKQHHRIFETHTPEASVTVTRLTAGRYYSFQAAVVNEVDE</sequence>
<protein>
    <recommendedName>
        <fullName evidence="3">Fibronectin type-III domain-containing protein</fullName>
    </recommendedName>
</protein>
<dbReference type="OrthoDB" id="10621925at2759"/>
<feature type="non-terminal residue" evidence="1">
    <location>
        <position position="94"/>
    </location>
</feature>
<keyword evidence="2" id="KW-1185">Reference proteome</keyword>
<reference evidence="1" key="1">
    <citation type="submission" date="2021-02" db="EMBL/GenBank/DDBJ databases">
        <authorList>
            <person name="Dougan E. K."/>
            <person name="Rhodes N."/>
            <person name="Thang M."/>
            <person name="Chan C."/>
        </authorList>
    </citation>
    <scope>NUCLEOTIDE SEQUENCE</scope>
</reference>
<comment type="caution">
    <text evidence="1">The sequence shown here is derived from an EMBL/GenBank/DDBJ whole genome shotgun (WGS) entry which is preliminary data.</text>
</comment>
<evidence type="ECO:0000313" key="1">
    <source>
        <dbReference type="EMBL" id="CAE7380811.1"/>
    </source>
</evidence>
<dbReference type="AlphaFoldDB" id="A0A812Q2C6"/>
<organism evidence="1 2">
    <name type="scientific">Symbiodinium pilosum</name>
    <name type="common">Dinoflagellate</name>
    <dbReference type="NCBI Taxonomy" id="2952"/>
    <lineage>
        <taxon>Eukaryota</taxon>
        <taxon>Sar</taxon>
        <taxon>Alveolata</taxon>
        <taxon>Dinophyceae</taxon>
        <taxon>Suessiales</taxon>
        <taxon>Symbiodiniaceae</taxon>
        <taxon>Symbiodinium</taxon>
    </lineage>
</organism>
<evidence type="ECO:0000313" key="2">
    <source>
        <dbReference type="Proteomes" id="UP000649617"/>
    </source>
</evidence>
<gene>
    <name evidence="1" type="ORF">SPIL2461_LOCUS9288</name>
</gene>
<dbReference type="Proteomes" id="UP000649617">
    <property type="component" value="Unassembled WGS sequence"/>
</dbReference>
<name>A0A812Q2C6_SYMPI</name>
<evidence type="ECO:0008006" key="3">
    <source>
        <dbReference type="Google" id="ProtNLM"/>
    </source>
</evidence>
<dbReference type="EMBL" id="CAJNIZ010016025">
    <property type="protein sequence ID" value="CAE7380811.1"/>
    <property type="molecule type" value="Genomic_DNA"/>
</dbReference>
<proteinExistence type="predicted"/>
<accession>A0A812Q2C6</accession>